<dbReference type="InterPro" id="IPR036188">
    <property type="entry name" value="FAD/NAD-bd_sf"/>
</dbReference>
<dbReference type="InterPro" id="IPR027477">
    <property type="entry name" value="Succ_DH/fumarate_Rdtase_cat_sf"/>
</dbReference>
<feature type="domain" description="FAD-dependent oxidoreductase 2 FAD-binding" evidence="6">
    <location>
        <begin position="2"/>
        <end position="102"/>
    </location>
</feature>
<dbReference type="Gene3D" id="3.50.50.60">
    <property type="entry name" value="FAD/NAD(P)-binding domain"/>
    <property type="match status" value="1"/>
</dbReference>
<keyword evidence="2" id="KW-0285">Flavoprotein</keyword>
<protein>
    <submittedName>
        <fullName evidence="7">Putative FAD-binding dehydrogenase</fullName>
    </submittedName>
</protein>
<dbReference type="Gene3D" id="3.90.700.10">
    <property type="entry name" value="Succinate dehydrogenase/fumarate reductase flavoprotein, catalytic domain"/>
    <property type="match status" value="1"/>
</dbReference>
<dbReference type="STRING" id="1335048.AKL17_3727"/>
<dbReference type="Proteomes" id="UP000076128">
    <property type="component" value="Chromosome"/>
</dbReference>
<dbReference type="Pfam" id="PF00890">
    <property type="entry name" value="FAD_binding_2"/>
    <property type="match status" value="1"/>
</dbReference>
<evidence type="ECO:0000313" key="7">
    <source>
        <dbReference type="EMBL" id="AMY70950.1"/>
    </source>
</evidence>
<reference evidence="7 8" key="1">
    <citation type="submission" date="2015-09" db="EMBL/GenBank/DDBJ databases">
        <title>Complete genome sequence of Defluviimonas alba cai42t isolated from an oilfield in Xinjiang.</title>
        <authorList>
            <person name="Geng S."/>
            <person name="Pan X."/>
            <person name="Wu X."/>
        </authorList>
    </citation>
    <scope>NUCLEOTIDE SEQUENCE [LARGE SCALE GENOMIC DNA]</scope>
    <source>
        <strain evidence="8">cai42</strain>
    </source>
</reference>
<keyword evidence="3" id="KW-0274">FAD</keyword>
<dbReference type="InterPro" id="IPR050315">
    <property type="entry name" value="FAD-oxidoreductase_2"/>
</dbReference>
<dbReference type="GO" id="GO:0016491">
    <property type="term" value="F:oxidoreductase activity"/>
    <property type="evidence" value="ECO:0007669"/>
    <property type="project" value="UniProtKB-KW"/>
</dbReference>
<organism evidence="7 8">
    <name type="scientific">Frigidibacter mobilis</name>
    <dbReference type="NCBI Taxonomy" id="1335048"/>
    <lineage>
        <taxon>Bacteria</taxon>
        <taxon>Pseudomonadati</taxon>
        <taxon>Pseudomonadota</taxon>
        <taxon>Alphaproteobacteria</taxon>
        <taxon>Rhodobacterales</taxon>
        <taxon>Paracoccaceae</taxon>
        <taxon>Frigidibacter</taxon>
    </lineage>
</organism>
<dbReference type="KEGG" id="daa:AKL17_3727"/>
<evidence type="ECO:0000256" key="2">
    <source>
        <dbReference type="ARBA" id="ARBA00022630"/>
    </source>
</evidence>
<evidence type="ECO:0000256" key="5">
    <source>
        <dbReference type="SAM" id="MobiDB-lite"/>
    </source>
</evidence>
<proteinExistence type="predicted"/>
<feature type="compositionally biased region" description="Basic and acidic residues" evidence="5">
    <location>
        <begin position="1"/>
        <end position="16"/>
    </location>
</feature>
<dbReference type="PANTHER" id="PTHR43400">
    <property type="entry name" value="FUMARATE REDUCTASE"/>
    <property type="match status" value="1"/>
</dbReference>
<dbReference type="SUPFAM" id="SSF51905">
    <property type="entry name" value="FAD/NAD(P)-binding domain"/>
    <property type="match status" value="1"/>
</dbReference>
<sequence>MDDWNRHAAQGEDPAFHRGTTPYMRLQGDATHGPNPCVAPIDRPPYLAVKVIPGSFGTFAGLETDAAARVLRDGAPIPGLYAAGTDMASVMGGFYPAGGINLGPALTFGHIAALHAAGALEDAT</sequence>
<keyword evidence="4" id="KW-0560">Oxidoreductase</keyword>
<dbReference type="GO" id="GO:0008202">
    <property type="term" value="P:steroid metabolic process"/>
    <property type="evidence" value="ECO:0007669"/>
    <property type="project" value="UniProtKB-ARBA"/>
</dbReference>
<comment type="cofactor">
    <cofactor evidence="1">
        <name>FAD</name>
        <dbReference type="ChEBI" id="CHEBI:57692"/>
    </cofactor>
</comment>
<feature type="region of interest" description="Disordered" evidence="5">
    <location>
        <begin position="1"/>
        <end position="37"/>
    </location>
</feature>
<dbReference type="PATRIC" id="fig|1335048.3.peg.3865"/>
<dbReference type="AlphaFoldDB" id="A0A159Z8H4"/>
<dbReference type="EMBL" id="CP012661">
    <property type="protein sequence ID" value="AMY70950.1"/>
    <property type="molecule type" value="Genomic_DNA"/>
</dbReference>
<gene>
    <name evidence="7" type="ORF">AKL17_3727</name>
</gene>
<evidence type="ECO:0000313" key="8">
    <source>
        <dbReference type="Proteomes" id="UP000076128"/>
    </source>
</evidence>
<evidence type="ECO:0000256" key="1">
    <source>
        <dbReference type="ARBA" id="ARBA00001974"/>
    </source>
</evidence>
<accession>A0A159Z8H4</accession>
<dbReference type="InterPro" id="IPR003953">
    <property type="entry name" value="FAD-dep_OxRdtase_2_FAD-bd"/>
</dbReference>
<dbReference type="SUPFAM" id="SSF56425">
    <property type="entry name" value="Succinate dehydrogenase/fumarate reductase flavoprotein, catalytic domain"/>
    <property type="match status" value="1"/>
</dbReference>
<evidence type="ECO:0000256" key="3">
    <source>
        <dbReference type="ARBA" id="ARBA00022827"/>
    </source>
</evidence>
<name>A0A159Z8H4_9RHOB</name>
<evidence type="ECO:0000259" key="6">
    <source>
        <dbReference type="Pfam" id="PF00890"/>
    </source>
</evidence>
<evidence type="ECO:0000256" key="4">
    <source>
        <dbReference type="ARBA" id="ARBA00023002"/>
    </source>
</evidence>
<dbReference type="PANTHER" id="PTHR43400:SF10">
    <property type="entry name" value="3-OXOSTEROID 1-DEHYDROGENASE"/>
    <property type="match status" value="1"/>
</dbReference>
<keyword evidence="8" id="KW-1185">Reference proteome</keyword>